<feature type="compositionally biased region" description="Low complexity" evidence="1">
    <location>
        <begin position="56"/>
        <end position="72"/>
    </location>
</feature>
<comment type="caution">
    <text evidence="2">The sequence shown here is derived from an EMBL/GenBank/DDBJ whole genome shotgun (WGS) entry which is preliminary data.</text>
</comment>
<evidence type="ECO:0000313" key="2">
    <source>
        <dbReference type="EMBL" id="MDH7638219.1"/>
    </source>
</evidence>
<keyword evidence="3" id="KW-1185">Reference proteome</keyword>
<accession>A0ABT6MYT2</accession>
<organism evidence="2 3">
    <name type="scientific">Sphingomonas oryzagri</name>
    <dbReference type="NCBI Taxonomy" id="3042314"/>
    <lineage>
        <taxon>Bacteria</taxon>
        <taxon>Pseudomonadati</taxon>
        <taxon>Pseudomonadota</taxon>
        <taxon>Alphaproteobacteria</taxon>
        <taxon>Sphingomonadales</taxon>
        <taxon>Sphingomonadaceae</taxon>
        <taxon>Sphingomonas</taxon>
    </lineage>
</organism>
<dbReference type="Proteomes" id="UP001160625">
    <property type="component" value="Unassembled WGS sequence"/>
</dbReference>
<protein>
    <submittedName>
        <fullName evidence="2">Uncharacterized protein</fullName>
    </submittedName>
</protein>
<proteinExistence type="predicted"/>
<gene>
    <name evidence="2" type="ORF">QGN17_05705</name>
</gene>
<feature type="compositionally biased region" description="Basic and acidic residues" evidence="1">
    <location>
        <begin position="1"/>
        <end position="36"/>
    </location>
</feature>
<evidence type="ECO:0000256" key="1">
    <source>
        <dbReference type="SAM" id="MobiDB-lite"/>
    </source>
</evidence>
<name>A0ABT6MYT2_9SPHN</name>
<sequence length="111" mass="11461">MTDRPHDKTGEGSEHAVPEVREAHDAEQHDALKSDPSDEDANVDIASDESFPASDAPSHSPAGSGEPAPSSGYDEDAEREHPRRAGKSPMEDPGSPGGTAGTGGTGNEQDD</sequence>
<feature type="region of interest" description="Disordered" evidence="1">
    <location>
        <begin position="1"/>
        <end position="111"/>
    </location>
</feature>
<dbReference type="RefSeq" id="WP_281043535.1">
    <property type="nucleotide sequence ID" value="NZ_JARYGZ010000001.1"/>
</dbReference>
<dbReference type="EMBL" id="JARYGZ010000001">
    <property type="protein sequence ID" value="MDH7638219.1"/>
    <property type="molecule type" value="Genomic_DNA"/>
</dbReference>
<evidence type="ECO:0000313" key="3">
    <source>
        <dbReference type="Proteomes" id="UP001160625"/>
    </source>
</evidence>
<feature type="compositionally biased region" description="Gly residues" evidence="1">
    <location>
        <begin position="95"/>
        <end position="111"/>
    </location>
</feature>
<reference evidence="2" key="1">
    <citation type="submission" date="2023-04" db="EMBL/GenBank/DDBJ databases">
        <title>Sphingomonas sp. MAHUQ-71 isolated from rice field.</title>
        <authorList>
            <person name="Huq M.A."/>
        </authorList>
    </citation>
    <scope>NUCLEOTIDE SEQUENCE</scope>
    <source>
        <strain evidence="2">MAHUQ-71</strain>
    </source>
</reference>